<dbReference type="InterPro" id="IPR036397">
    <property type="entry name" value="RNaseH_sf"/>
</dbReference>
<name>A0AAV2EFN2_9ROSI</name>
<dbReference type="CDD" id="cd06222">
    <property type="entry name" value="RNase_H_like"/>
    <property type="match status" value="1"/>
</dbReference>
<feature type="domain" description="RNase H type-1" evidence="1">
    <location>
        <begin position="456"/>
        <end position="575"/>
    </location>
</feature>
<dbReference type="InterPro" id="IPR044730">
    <property type="entry name" value="RNase_H-like_dom_plant"/>
</dbReference>
<organism evidence="3 4">
    <name type="scientific">Linum trigynum</name>
    <dbReference type="NCBI Taxonomy" id="586398"/>
    <lineage>
        <taxon>Eukaryota</taxon>
        <taxon>Viridiplantae</taxon>
        <taxon>Streptophyta</taxon>
        <taxon>Embryophyta</taxon>
        <taxon>Tracheophyta</taxon>
        <taxon>Spermatophyta</taxon>
        <taxon>Magnoliopsida</taxon>
        <taxon>eudicotyledons</taxon>
        <taxon>Gunneridae</taxon>
        <taxon>Pentapetalae</taxon>
        <taxon>rosids</taxon>
        <taxon>fabids</taxon>
        <taxon>Malpighiales</taxon>
        <taxon>Linaceae</taxon>
        <taxon>Linum</taxon>
    </lineage>
</organism>
<keyword evidence="4" id="KW-1185">Reference proteome</keyword>
<proteinExistence type="predicted"/>
<evidence type="ECO:0000313" key="4">
    <source>
        <dbReference type="Proteomes" id="UP001497516"/>
    </source>
</evidence>
<dbReference type="SUPFAM" id="SSF53098">
    <property type="entry name" value="Ribonuclease H-like"/>
    <property type="match status" value="1"/>
</dbReference>
<feature type="domain" description="Reverse transcriptase zinc-binding" evidence="2">
    <location>
        <begin position="254"/>
        <end position="350"/>
    </location>
</feature>
<dbReference type="Pfam" id="PF13966">
    <property type="entry name" value="zf-RVT"/>
    <property type="match status" value="1"/>
</dbReference>
<sequence length="596" mass="67953">MATFRYLEEKLLERLQGWKRRTLSWAAKEVLIKSVALALPLHVMSCFKLPLSLCRLLDKHVARFWWSVEEEQSKIRWVSWRNLCKSKHDGGMGFSRFEHFNQALLAKIGWQILNDPQSLLAQVYQGKYFPTGTFLTAQARSRPSWGWQSVLYGRELLEKGIRWQVGNGLKTSLLSSNWIPLLHPNPPQFNPLVLPVGGGLPVAEVIIPGEGRWDESKLNQWFDPPTCRAITTIPLPRGTVEDRLVWHDSADGAFSVKSAYHLAVRLDQCTNRWRATVSWMDRVSWIRLWGAKIPPKLKVFLWQIFNRALPTAEALREKDVEVHPRCPVCWSASETMEHLFLDCPVARALWDFAGLEHLGQGLPRQTFPLFLKTLMAIVHKSDLWLAVVAVLWRIWKSRNWVVFEGKQFGFPALMRQYHQQLAEWARLPADPGMGPVNPCPSRLNPVRSTSIVCMWDGATRRGSHSAGGIVVMTSAREILGVVGVQFQCIDDPLVVEVLALREALWWCLEHGFPMVQFEGDAKVVIDKINRAETGDIRMGAVLEEVVSCFASRTGFSVRFVGRRNNRVAHVVARKALSLLPSACRVFDFQAWLNSRM</sequence>
<reference evidence="3 4" key="1">
    <citation type="submission" date="2024-04" db="EMBL/GenBank/DDBJ databases">
        <authorList>
            <person name="Fracassetti M."/>
        </authorList>
    </citation>
    <scope>NUCLEOTIDE SEQUENCE [LARGE SCALE GENOMIC DNA]</scope>
</reference>
<evidence type="ECO:0000313" key="3">
    <source>
        <dbReference type="EMBL" id="CAL1384739.1"/>
    </source>
</evidence>
<dbReference type="AlphaFoldDB" id="A0AAV2EFN2"/>
<evidence type="ECO:0008006" key="5">
    <source>
        <dbReference type="Google" id="ProtNLM"/>
    </source>
</evidence>
<evidence type="ECO:0000259" key="1">
    <source>
        <dbReference type="Pfam" id="PF13456"/>
    </source>
</evidence>
<dbReference type="InterPro" id="IPR012337">
    <property type="entry name" value="RNaseH-like_sf"/>
</dbReference>
<dbReference type="Pfam" id="PF13456">
    <property type="entry name" value="RVT_3"/>
    <property type="match status" value="1"/>
</dbReference>
<protein>
    <recommendedName>
        <fullName evidence="5">Reverse transcriptase zinc-binding domain-containing protein</fullName>
    </recommendedName>
</protein>
<evidence type="ECO:0000259" key="2">
    <source>
        <dbReference type="Pfam" id="PF13966"/>
    </source>
</evidence>
<dbReference type="GO" id="GO:0004523">
    <property type="term" value="F:RNA-DNA hybrid ribonuclease activity"/>
    <property type="evidence" value="ECO:0007669"/>
    <property type="project" value="InterPro"/>
</dbReference>
<dbReference type="PANTHER" id="PTHR33116:SF86">
    <property type="entry name" value="REVERSE TRANSCRIPTASE DOMAIN-CONTAINING PROTEIN"/>
    <property type="match status" value="1"/>
</dbReference>
<dbReference type="Proteomes" id="UP001497516">
    <property type="component" value="Chromosome 4"/>
</dbReference>
<gene>
    <name evidence="3" type="ORF">LTRI10_LOCUS25923</name>
</gene>
<dbReference type="InterPro" id="IPR026960">
    <property type="entry name" value="RVT-Znf"/>
</dbReference>
<dbReference type="GO" id="GO:0003676">
    <property type="term" value="F:nucleic acid binding"/>
    <property type="evidence" value="ECO:0007669"/>
    <property type="project" value="InterPro"/>
</dbReference>
<dbReference type="InterPro" id="IPR002156">
    <property type="entry name" value="RNaseH_domain"/>
</dbReference>
<dbReference type="EMBL" id="OZ034817">
    <property type="protein sequence ID" value="CAL1384739.1"/>
    <property type="molecule type" value="Genomic_DNA"/>
</dbReference>
<dbReference type="PANTHER" id="PTHR33116">
    <property type="entry name" value="REVERSE TRANSCRIPTASE ZINC-BINDING DOMAIN-CONTAINING PROTEIN-RELATED-RELATED"/>
    <property type="match status" value="1"/>
</dbReference>
<accession>A0AAV2EFN2</accession>
<dbReference type="Gene3D" id="3.30.420.10">
    <property type="entry name" value="Ribonuclease H-like superfamily/Ribonuclease H"/>
    <property type="match status" value="1"/>
</dbReference>